<dbReference type="InterPro" id="IPR017583">
    <property type="entry name" value="Tagatose/fructose_Pkinase"/>
</dbReference>
<dbReference type="EMBL" id="CP009245">
    <property type="protein sequence ID" value="APT85608.1"/>
    <property type="molecule type" value="Genomic_DNA"/>
</dbReference>
<dbReference type="InterPro" id="IPR011611">
    <property type="entry name" value="PfkB_dom"/>
</dbReference>
<dbReference type="AlphaFoldDB" id="A0A1L7CIG7"/>
<dbReference type="RefSeq" id="WP_075727870.1">
    <property type="nucleotide sequence ID" value="NZ_CP009245.1"/>
</dbReference>
<dbReference type="InterPro" id="IPR029056">
    <property type="entry name" value="Ribokinase-like"/>
</dbReference>
<dbReference type="PROSITE" id="PS00584">
    <property type="entry name" value="PFKB_KINASES_2"/>
    <property type="match status" value="1"/>
</dbReference>
<name>A0A1L7CIG7_9CORY</name>
<dbReference type="GO" id="GO:0005524">
    <property type="term" value="F:ATP binding"/>
    <property type="evidence" value="ECO:0007669"/>
    <property type="project" value="UniProtKB-KW"/>
</dbReference>
<keyword evidence="2 6" id="KW-0808">Transferase</keyword>
<evidence type="ECO:0000256" key="5">
    <source>
        <dbReference type="ARBA" id="ARBA00022840"/>
    </source>
</evidence>
<comment type="similarity">
    <text evidence="1">Belongs to the carbohydrate kinase PfkB family.</text>
</comment>
<evidence type="ECO:0000313" key="8">
    <source>
        <dbReference type="EMBL" id="APT85608.1"/>
    </source>
</evidence>
<dbReference type="Gene3D" id="3.40.1190.20">
    <property type="match status" value="1"/>
</dbReference>
<accession>A0A1L7CIG7</accession>
<proteinExistence type="inferred from homology"/>
<gene>
    <name evidence="8" type="ORF">CAQU_11800</name>
</gene>
<dbReference type="STRING" id="1431546.CAQU_11800"/>
<reference evidence="8 9" key="1">
    <citation type="submission" date="2014-08" db="EMBL/GenBank/DDBJ databases">
        <title>Complete genome sequence of Corynebacterium aquilae S-613T(T) (=DSM 44791(T)), isolated from the choana of a healthy golden eagle.</title>
        <authorList>
            <person name="Ruckert C."/>
            <person name="Albersmeier A."/>
            <person name="Winkler A."/>
            <person name="Kalinowski J."/>
        </authorList>
    </citation>
    <scope>NUCLEOTIDE SEQUENCE [LARGE SCALE GENOMIC DNA]</scope>
    <source>
        <strain evidence="8 9">S-613</strain>
    </source>
</reference>
<evidence type="ECO:0000259" key="7">
    <source>
        <dbReference type="Pfam" id="PF00294"/>
    </source>
</evidence>
<dbReference type="GO" id="GO:0008443">
    <property type="term" value="F:phosphofructokinase activity"/>
    <property type="evidence" value="ECO:0007669"/>
    <property type="project" value="TreeGrafter"/>
</dbReference>
<dbReference type="SUPFAM" id="SSF53613">
    <property type="entry name" value="Ribokinase-like"/>
    <property type="match status" value="1"/>
</dbReference>
<dbReference type="InterPro" id="IPR002173">
    <property type="entry name" value="Carboh/pur_kinase_PfkB_CS"/>
</dbReference>
<dbReference type="OrthoDB" id="9801219at2"/>
<dbReference type="Pfam" id="PF00294">
    <property type="entry name" value="PfkB"/>
    <property type="match status" value="1"/>
</dbReference>
<dbReference type="PIRSF" id="PIRSF000535">
    <property type="entry name" value="1PFK/6PFK/LacC"/>
    <property type="match status" value="1"/>
</dbReference>
<evidence type="ECO:0000313" key="9">
    <source>
        <dbReference type="Proteomes" id="UP000185478"/>
    </source>
</evidence>
<dbReference type="KEGG" id="caqu:CAQU_11800"/>
<organism evidence="8 9">
    <name type="scientific">Corynebacterium aquilae DSM 44791</name>
    <dbReference type="NCBI Taxonomy" id="1431546"/>
    <lineage>
        <taxon>Bacteria</taxon>
        <taxon>Bacillati</taxon>
        <taxon>Actinomycetota</taxon>
        <taxon>Actinomycetes</taxon>
        <taxon>Mycobacteriales</taxon>
        <taxon>Corynebacteriaceae</taxon>
        <taxon>Corynebacterium</taxon>
    </lineage>
</organism>
<dbReference type="GO" id="GO:0005829">
    <property type="term" value="C:cytosol"/>
    <property type="evidence" value="ECO:0007669"/>
    <property type="project" value="TreeGrafter"/>
</dbReference>
<protein>
    <recommendedName>
        <fullName evidence="7">Carbohydrate kinase PfkB domain-containing protein</fullName>
    </recommendedName>
</protein>
<feature type="domain" description="Carbohydrate kinase PfkB" evidence="7">
    <location>
        <begin position="29"/>
        <end position="300"/>
    </location>
</feature>
<dbReference type="PANTHER" id="PTHR46566">
    <property type="entry name" value="1-PHOSPHOFRUCTOKINASE-RELATED"/>
    <property type="match status" value="1"/>
</dbReference>
<keyword evidence="3" id="KW-0547">Nucleotide-binding</keyword>
<evidence type="ECO:0000256" key="1">
    <source>
        <dbReference type="ARBA" id="ARBA00010688"/>
    </source>
</evidence>
<keyword evidence="4" id="KW-0418">Kinase</keyword>
<evidence type="ECO:0000256" key="2">
    <source>
        <dbReference type="ARBA" id="ARBA00022679"/>
    </source>
</evidence>
<dbReference type="Proteomes" id="UP000185478">
    <property type="component" value="Chromosome"/>
</dbReference>
<evidence type="ECO:0000256" key="4">
    <source>
        <dbReference type="ARBA" id="ARBA00022777"/>
    </source>
</evidence>
<sequence>MPPTNTPAILAITPNPALDITLPIEQLIPEATHRIDTALRKLGGKGVNVAAVAAEQGYTAYALGPVSEADLADLNNRTDGVVALPDGVHLAFTPTPVPLRATFAIYQNTTGETAIINERGGAHPDEVYHNMVTTLTSYLDQHPGSVVTVSGSFAPGAPADFVTRLVDITHHHGGKIIVDSAGAPLKAACAAGADLVKPNAAELKETTGSDSLIAGARQLLALGAGMVVASAGPDGLVAVTPDTIVAAKLDEVLKGNPTGAGDALVSALATGLIDGLEPKQLLQRGVAWSAAAVLQPAAGTIGEDYKPLLDRVEFPTPPTE</sequence>
<evidence type="ECO:0000256" key="3">
    <source>
        <dbReference type="ARBA" id="ARBA00022741"/>
    </source>
</evidence>
<dbReference type="PANTHER" id="PTHR46566:SF2">
    <property type="entry name" value="ATP-DEPENDENT 6-PHOSPHOFRUCTOKINASE ISOZYME 2"/>
    <property type="match status" value="1"/>
</dbReference>
<keyword evidence="5" id="KW-0067">ATP-binding</keyword>
<evidence type="ECO:0000256" key="6">
    <source>
        <dbReference type="PIRNR" id="PIRNR000535"/>
    </source>
</evidence>
<keyword evidence="9" id="KW-1185">Reference proteome</keyword>